<keyword evidence="1" id="KW-0255">Endonuclease</keyword>
<comment type="caution">
    <text evidence="1">The sequence shown here is derived from an EMBL/GenBank/DDBJ whole genome shotgun (WGS) entry which is preliminary data.</text>
</comment>
<sequence>MIKLALKEWHIAHTQNLPSRIESLRNRLTVLDEKGGEGDLSEAELVELH</sequence>
<keyword evidence="1" id="KW-0540">Nuclease</keyword>
<dbReference type="GO" id="GO:0004519">
    <property type="term" value="F:endonuclease activity"/>
    <property type="evidence" value="ECO:0007669"/>
    <property type="project" value="UniProtKB-KW"/>
</dbReference>
<name>A0A392UX61_9FABA</name>
<keyword evidence="1" id="KW-0269">Exonuclease</keyword>
<evidence type="ECO:0000313" key="2">
    <source>
        <dbReference type="Proteomes" id="UP000265520"/>
    </source>
</evidence>
<dbReference type="GO" id="GO:0004527">
    <property type="term" value="F:exonuclease activity"/>
    <property type="evidence" value="ECO:0007669"/>
    <property type="project" value="UniProtKB-KW"/>
</dbReference>
<reference evidence="1 2" key="1">
    <citation type="journal article" date="2018" name="Front. Plant Sci.">
        <title>Red Clover (Trifolium pratense) and Zigzag Clover (T. medium) - A Picture of Genomic Similarities and Differences.</title>
        <authorList>
            <person name="Dluhosova J."/>
            <person name="Istvanek J."/>
            <person name="Nedelnik J."/>
            <person name="Repkova J."/>
        </authorList>
    </citation>
    <scope>NUCLEOTIDE SEQUENCE [LARGE SCALE GENOMIC DNA]</scope>
    <source>
        <strain evidence="2">cv. 10/8</strain>
        <tissue evidence="1">Leaf</tissue>
    </source>
</reference>
<proteinExistence type="predicted"/>
<evidence type="ECO:0000313" key="1">
    <source>
        <dbReference type="EMBL" id="MCI80568.1"/>
    </source>
</evidence>
<organism evidence="1 2">
    <name type="scientific">Trifolium medium</name>
    <dbReference type="NCBI Taxonomy" id="97028"/>
    <lineage>
        <taxon>Eukaryota</taxon>
        <taxon>Viridiplantae</taxon>
        <taxon>Streptophyta</taxon>
        <taxon>Embryophyta</taxon>
        <taxon>Tracheophyta</taxon>
        <taxon>Spermatophyta</taxon>
        <taxon>Magnoliopsida</taxon>
        <taxon>eudicotyledons</taxon>
        <taxon>Gunneridae</taxon>
        <taxon>Pentapetalae</taxon>
        <taxon>rosids</taxon>
        <taxon>fabids</taxon>
        <taxon>Fabales</taxon>
        <taxon>Fabaceae</taxon>
        <taxon>Papilionoideae</taxon>
        <taxon>50 kb inversion clade</taxon>
        <taxon>NPAAA clade</taxon>
        <taxon>Hologalegina</taxon>
        <taxon>IRL clade</taxon>
        <taxon>Trifolieae</taxon>
        <taxon>Trifolium</taxon>
    </lineage>
</organism>
<accession>A0A392UX61</accession>
<keyword evidence="1" id="KW-0378">Hydrolase</keyword>
<dbReference type="AlphaFoldDB" id="A0A392UX61"/>
<protein>
    <submittedName>
        <fullName evidence="1">Endonuclease/exonuclease/phosphatase family protein</fullName>
    </submittedName>
</protein>
<keyword evidence="2" id="KW-1185">Reference proteome</keyword>
<dbReference type="Proteomes" id="UP000265520">
    <property type="component" value="Unassembled WGS sequence"/>
</dbReference>
<dbReference type="EMBL" id="LXQA010998691">
    <property type="protein sequence ID" value="MCI80568.1"/>
    <property type="molecule type" value="Genomic_DNA"/>
</dbReference>
<feature type="non-terminal residue" evidence="1">
    <location>
        <position position="49"/>
    </location>
</feature>